<name>A0ABV8U2M7_9ACTN</name>
<evidence type="ECO:0000256" key="1">
    <source>
        <dbReference type="SAM" id="MobiDB-lite"/>
    </source>
</evidence>
<reference evidence="4" key="1">
    <citation type="journal article" date="2019" name="Int. J. Syst. Evol. Microbiol.">
        <title>The Global Catalogue of Microorganisms (GCM) 10K type strain sequencing project: providing services to taxonomists for standard genome sequencing and annotation.</title>
        <authorList>
            <consortium name="The Broad Institute Genomics Platform"/>
            <consortium name="The Broad Institute Genome Sequencing Center for Infectious Disease"/>
            <person name="Wu L."/>
            <person name="Ma J."/>
        </authorList>
    </citation>
    <scope>NUCLEOTIDE SEQUENCE [LARGE SCALE GENOMIC DNA]</scope>
    <source>
        <strain evidence="4">IBRC-M 10908</strain>
    </source>
</reference>
<feature type="compositionally biased region" description="Low complexity" evidence="1">
    <location>
        <begin position="204"/>
        <end position="221"/>
    </location>
</feature>
<organism evidence="3 4">
    <name type="scientific">Salininema proteolyticum</name>
    <dbReference type="NCBI Taxonomy" id="1607685"/>
    <lineage>
        <taxon>Bacteria</taxon>
        <taxon>Bacillati</taxon>
        <taxon>Actinomycetota</taxon>
        <taxon>Actinomycetes</taxon>
        <taxon>Glycomycetales</taxon>
        <taxon>Glycomycetaceae</taxon>
        <taxon>Salininema</taxon>
    </lineage>
</organism>
<feature type="compositionally biased region" description="Low complexity" evidence="1">
    <location>
        <begin position="276"/>
        <end position="291"/>
    </location>
</feature>
<dbReference type="EMBL" id="JBHSDK010000028">
    <property type="protein sequence ID" value="MFC4337349.1"/>
    <property type="molecule type" value="Genomic_DNA"/>
</dbReference>
<dbReference type="Pfam" id="PF07179">
    <property type="entry name" value="SseB"/>
    <property type="match status" value="2"/>
</dbReference>
<accession>A0ABV8U2M7</accession>
<feature type="compositionally biased region" description="Polar residues" evidence="1">
    <location>
        <begin position="385"/>
        <end position="401"/>
    </location>
</feature>
<feature type="compositionally biased region" description="Pro residues" evidence="1">
    <location>
        <begin position="356"/>
        <end position="376"/>
    </location>
</feature>
<feature type="domain" description="SseB protein N-terminal" evidence="2">
    <location>
        <begin position="411"/>
        <end position="522"/>
    </location>
</feature>
<feature type="domain" description="SseB protein N-terminal" evidence="2">
    <location>
        <begin position="15"/>
        <end position="117"/>
    </location>
</feature>
<evidence type="ECO:0000313" key="4">
    <source>
        <dbReference type="Proteomes" id="UP001595823"/>
    </source>
</evidence>
<feature type="compositionally biased region" description="Polar residues" evidence="1">
    <location>
        <begin position="315"/>
        <end position="349"/>
    </location>
</feature>
<evidence type="ECO:0000313" key="3">
    <source>
        <dbReference type="EMBL" id="MFC4337349.1"/>
    </source>
</evidence>
<evidence type="ECO:0000259" key="2">
    <source>
        <dbReference type="Pfam" id="PF07179"/>
    </source>
</evidence>
<proteinExistence type="predicted"/>
<dbReference type="RefSeq" id="WP_380624237.1">
    <property type="nucleotide sequence ID" value="NZ_JBHSDK010000028.1"/>
</dbReference>
<protein>
    <submittedName>
        <fullName evidence="3">SseB family protein</fullName>
    </submittedName>
</protein>
<keyword evidence="4" id="KW-1185">Reference proteome</keyword>
<sequence>MWEPTTDTENRLREALRAEDQDGYFQILSGTELFLPVAGEQAPDGSDSWATWTSDQRTHVLAFTSEAAMQSCLSAAGPTPAKRLRFADLAAAWPDDQWWLAVNPGLPIEGYLPAWFVAETAQRAQGGDRIFPEAPSVPDVADTAVSPARAPQPPAPSQPAPESTGPLPTAPPKPTIAGETSTGLPKRRPAPESTDASALDAFGSSEPAGPPAQSAPSAADAFGSSAPQSFGSAPSGPDAFGSGAGSAPVAPDPFGSGAGSPAADATGSRPSSDVFGSGPAPSEPAPSGSAADAFGSRPRTDPFATDGPAPDPFASESSTFSDAYGSAGSQQSAQPALPSRTPQTPSTSGPLADSSFPPPPPTPQSPVPPAVPPTPAPVGHRAPETTGSVNSAFERPTASSEFTELTGEAAEKALSEAARSGDTEAFLTALCQTTVLLPVADEAVAHLRVGDPSFRWDSDIVDGIHGITVYTTAERMAERSGPKPHVTVPFGWLAQHWPGSQYALYVNPGTDAGANMSGAEIRTLLNWARSKDLLSFADRLEAGHAREAAAALAEERRRRAPREWQKLLPHHQVPYYLERGYDRVAGHINLVDDVADQTSPAALYAALQLSYATGEFNPNDDEAHVIRWTGYRTALYSEPRSNPAGADVYSVHSVHLPHGASMHRLTAAGAVTEVARFDSDRRAWVPSGAATPAIEASEHPLDQRQATQWGGI</sequence>
<feature type="region of interest" description="Disordered" evidence="1">
    <location>
        <begin position="129"/>
        <end position="401"/>
    </location>
</feature>
<comment type="caution">
    <text evidence="3">The sequence shown here is derived from an EMBL/GenBank/DDBJ whole genome shotgun (WGS) entry which is preliminary data.</text>
</comment>
<dbReference type="Proteomes" id="UP001595823">
    <property type="component" value="Unassembled WGS sequence"/>
</dbReference>
<dbReference type="InterPro" id="IPR009839">
    <property type="entry name" value="SseB_N"/>
</dbReference>
<feature type="compositionally biased region" description="Pro residues" evidence="1">
    <location>
        <begin position="150"/>
        <end position="159"/>
    </location>
</feature>
<gene>
    <name evidence="3" type="ORF">ACFPET_19300</name>
</gene>